<proteinExistence type="predicted"/>
<sequence>MSSSGRFVQKFFCFSRFMFLVVWPWFLIRSDLNCISRSYTPSFSWSSPSSSFPSSVSSSPSSSLPSSPSSVWRCSSSSRSPQRSPQRSDVDNPINNLHGRRGRTPISGRGHQTIPLHHRTSSYSPPRRSRMYSNHRRHYSRSPSYSSDLSRRRSPVRHRYLADSPYDSREYSPDDSYHVRRYRHGRRSPSPLGARRRSRRSYSHSVSPRPRRSYRRNYPRLSPEPKRRTVRESYSPSSSRIHRSLRSYRRSPG</sequence>
<evidence type="ECO:0000256" key="1">
    <source>
        <dbReference type="SAM" id="MobiDB-lite"/>
    </source>
</evidence>
<name>A0AAD4YV29_PRUDU</name>
<dbReference type="EMBL" id="JAJFAZ020000006">
    <property type="protein sequence ID" value="KAI5321773.1"/>
    <property type="molecule type" value="Genomic_DNA"/>
</dbReference>
<dbReference type="Proteomes" id="UP001054821">
    <property type="component" value="Chromosome 6"/>
</dbReference>
<feature type="compositionally biased region" description="Low complexity" evidence="1">
    <location>
        <begin position="55"/>
        <end position="87"/>
    </location>
</feature>
<organism evidence="2 3">
    <name type="scientific">Prunus dulcis</name>
    <name type="common">Almond</name>
    <name type="synonym">Amygdalus dulcis</name>
    <dbReference type="NCBI Taxonomy" id="3755"/>
    <lineage>
        <taxon>Eukaryota</taxon>
        <taxon>Viridiplantae</taxon>
        <taxon>Streptophyta</taxon>
        <taxon>Embryophyta</taxon>
        <taxon>Tracheophyta</taxon>
        <taxon>Spermatophyta</taxon>
        <taxon>Magnoliopsida</taxon>
        <taxon>eudicotyledons</taxon>
        <taxon>Gunneridae</taxon>
        <taxon>Pentapetalae</taxon>
        <taxon>rosids</taxon>
        <taxon>fabids</taxon>
        <taxon>Rosales</taxon>
        <taxon>Rosaceae</taxon>
        <taxon>Amygdaloideae</taxon>
        <taxon>Amygdaleae</taxon>
        <taxon>Prunus</taxon>
    </lineage>
</organism>
<evidence type="ECO:0000313" key="3">
    <source>
        <dbReference type="Proteomes" id="UP001054821"/>
    </source>
</evidence>
<reference evidence="2 3" key="1">
    <citation type="journal article" date="2022" name="G3 (Bethesda)">
        <title>Whole-genome sequence and methylome profiling of the almond [Prunus dulcis (Mill.) D.A. Webb] cultivar 'Nonpareil'.</title>
        <authorList>
            <person name="D'Amico-Willman K.M."/>
            <person name="Ouma W.Z."/>
            <person name="Meulia T."/>
            <person name="Sideli G.M."/>
            <person name="Gradziel T.M."/>
            <person name="Fresnedo-Ramirez J."/>
        </authorList>
    </citation>
    <scope>NUCLEOTIDE SEQUENCE [LARGE SCALE GENOMIC DNA]</scope>
    <source>
        <strain evidence="2">Clone GOH B32 T37-40</strain>
    </source>
</reference>
<dbReference type="AlphaFoldDB" id="A0AAD4YV29"/>
<keyword evidence="3" id="KW-1185">Reference proteome</keyword>
<comment type="caution">
    <text evidence="2">The sequence shown here is derived from an EMBL/GenBank/DDBJ whole genome shotgun (WGS) entry which is preliminary data.</text>
</comment>
<feature type="region of interest" description="Disordered" evidence="1">
    <location>
        <begin position="55"/>
        <end position="253"/>
    </location>
</feature>
<feature type="compositionally biased region" description="Basic residues" evidence="1">
    <location>
        <begin position="209"/>
        <end position="218"/>
    </location>
</feature>
<protein>
    <submittedName>
        <fullName evidence="2">Uncharacterized protein</fullName>
    </submittedName>
</protein>
<evidence type="ECO:0000313" key="2">
    <source>
        <dbReference type="EMBL" id="KAI5321773.1"/>
    </source>
</evidence>
<feature type="compositionally biased region" description="Basic residues" evidence="1">
    <location>
        <begin position="240"/>
        <end position="253"/>
    </location>
</feature>
<feature type="compositionally biased region" description="Basic residues" evidence="1">
    <location>
        <begin position="127"/>
        <end position="140"/>
    </location>
</feature>
<feature type="compositionally biased region" description="Basic and acidic residues" evidence="1">
    <location>
        <begin position="166"/>
        <end position="178"/>
    </location>
</feature>
<gene>
    <name evidence="2" type="ORF">L3X38_030844</name>
</gene>
<accession>A0AAD4YV29</accession>